<keyword evidence="3" id="KW-1185">Reference proteome</keyword>
<dbReference type="AlphaFoldDB" id="A0A0F6W160"/>
<feature type="compositionally biased region" description="Polar residues" evidence="1">
    <location>
        <begin position="11"/>
        <end position="21"/>
    </location>
</feature>
<dbReference type="STRING" id="927083.DB32_001795"/>
<evidence type="ECO:0000256" key="1">
    <source>
        <dbReference type="SAM" id="MobiDB-lite"/>
    </source>
</evidence>
<gene>
    <name evidence="2" type="ORF">DB32_001795</name>
</gene>
<accession>A0A0F6W160</accession>
<dbReference type="Proteomes" id="UP000034883">
    <property type="component" value="Chromosome"/>
</dbReference>
<protein>
    <submittedName>
        <fullName evidence="2">Uncharacterized protein</fullName>
    </submittedName>
</protein>
<evidence type="ECO:0000313" key="3">
    <source>
        <dbReference type="Proteomes" id="UP000034883"/>
    </source>
</evidence>
<dbReference type="KEGG" id="samy:DB32_001795"/>
<dbReference type="EMBL" id="CP011125">
    <property type="protein sequence ID" value="AKF04646.1"/>
    <property type="molecule type" value="Genomic_DNA"/>
</dbReference>
<feature type="region of interest" description="Disordered" evidence="1">
    <location>
        <begin position="1"/>
        <end position="25"/>
    </location>
</feature>
<reference evidence="2 3" key="1">
    <citation type="submission" date="2015-03" db="EMBL/GenBank/DDBJ databases">
        <title>Genome assembly of Sandaracinus amylolyticus DSM 53668.</title>
        <authorList>
            <person name="Sharma G."/>
            <person name="Subramanian S."/>
        </authorList>
    </citation>
    <scope>NUCLEOTIDE SEQUENCE [LARGE SCALE GENOMIC DNA]</scope>
    <source>
        <strain evidence="2 3">DSM 53668</strain>
    </source>
</reference>
<proteinExistence type="predicted"/>
<name>A0A0F6W160_9BACT</name>
<sequence length="40" mass="4205">MQAAGPPRSAGSAQLTASRANECQGANARVHRVVNRLTRT</sequence>
<organism evidence="2 3">
    <name type="scientific">Sandaracinus amylolyticus</name>
    <dbReference type="NCBI Taxonomy" id="927083"/>
    <lineage>
        <taxon>Bacteria</taxon>
        <taxon>Pseudomonadati</taxon>
        <taxon>Myxococcota</taxon>
        <taxon>Polyangia</taxon>
        <taxon>Polyangiales</taxon>
        <taxon>Sandaracinaceae</taxon>
        <taxon>Sandaracinus</taxon>
    </lineage>
</organism>
<evidence type="ECO:0000313" key="2">
    <source>
        <dbReference type="EMBL" id="AKF04646.1"/>
    </source>
</evidence>